<dbReference type="GO" id="GO:0033281">
    <property type="term" value="C:TAT protein transport complex"/>
    <property type="evidence" value="ECO:0007669"/>
    <property type="project" value="UniProtKB-UniRule"/>
</dbReference>
<evidence type="ECO:0000256" key="1">
    <source>
        <dbReference type="ARBA" id="ARBA00004141"/>
    </source>
</evidence>
<evidence type="ECO:0000256" key="2">
    <source>
        <dbReference type="ARBA" id="ARBA00022692"/>
    </source>
</evidence>
<feature type="transmembrane region" description="Helical" evidence="5">
    <location>
        <begin position="172"/>
        <end position="201"/>
    </location>
</feature>
<dbReference type="Pfam" id="PF00902">
    <property type="entry name" value="TatC"/>
    <property type="match status" value="1"/>
</dbReference>
<feature type="transmembrane region" description="Helical" evidence="5">
    <location>
        <begin position="119"/>
        <end position="141"/>
    </location>
</feature>
<dbReference type="PANTHER" id="PTHR30371">
    <property type="entry name" value="SEC-INDEPENDENT PROTEIN TRANSLOCASE PROTEIN TATC"/>
    <property type="match status" value="1"/>
</dbReference>
<comment type="similarity">
    <text evidence="5">Belongs to the TatC family.</text>
</comment>
<dbReference type="AlphaFoldDB" id="A0A212J2M1"/>
<dbReference type="GO" id="GO:0065002">
    <property type="term" value="P:intracellular protein transmembrane transport"/>
    <property type="evidence" value="ECO:0007669"/>
    <property type="project" value="TreeGrafter"/>
</dbReference>
<dbReference type="GO" id="GO:0009977">
    <property type="term" value="F:proton motive force dependent protein transmembrane transporter activity"/>
    <property type="evidence" value="ECO:0007669"/>
    <property type="project" value="TreeGrafter"/>
</dbReference>
<keyword evidence="4 5" id="KW-0472">Membrane</keyword>
<reference evidence="6" key="1">
    <citation type="submission" date="2016-04" db="EMBL/GenBank/DDBJ databases">
        <authorList>
            <person name="Evans L.H."/>
            <person name="Alamgir A."/>
            <person name="Owens N."/>
            <person name="Weber N.D."/>
            <person name="Virtaneva K."/>
            <person name="Barbian K."/>
            <person name="Babar A."/>
            <person name="Rosenke K."/>
        </authorList>
    </citation>
    <scope>NUCLEOTIDE SEQUENCE</scope>
    <source>
        <strain evidence="6">86</strain>
    </source>
</reference>
<feature type="transmembrane region" description="Helical" evidence="5">
    <location>
        <begin position="29"/>
        <end position="47"/>
    </location>
</feature>
<dbReference type="InterPro" id="IPR002033">
    <property type="entry name" value="TatC"/>
</dbReference>
<dbReference type="PANTHER" id="PTHR30371:SF0">
    <property type="entry name" value="SEC-INDEPENDENT PROTEIN TRANSLOCASE PROTEIN TATC, CHLOROPLASTIC-RELATED"/>
    <property type="match status" value="1"/>
</dbReference>
<dbReference type="GO" id="GO:0043953">
    <property type="term" value="P:protein transport by the Tat complex"/>
    <property type="evidence" value="ECO:0007669"/>
    <property type="project" value="UniProtKB-UniRule"/>
</dbReference>
<feature type="transmembrane region" description="Helical" evidence="5">
    <location>
        <begin position="213"/>
        <end position="228"/>
    </location>
</feature>
<protein>
    <recommendedName>
        <fullName evidence="5">Sec-independent protein translocase protein TatC</fullName>
    </recommendedName>
</protein>
<keyword evidence="5" id="KW-0813">Transport</keyword>
<comment type="caution">
    <text evidence="5">Lacks conserved residue(s) required for the propagation of feature annotation.</text>
</comment>
<comment type="subunit">
    <text evidence="5">The Tat system comprises two distinct complexes: a TatABC complex, containing multiple copies of TatA, TatB and TatC subunits, and a separate TatA complex, containing only TatA subunits. Substrates initially bind to the TatABC complex, which probably triggers association of the separate TatA complex to form the active translocon.</text>
</comment>
<keyword evidence="5" id="KW-1003">Cell membrane</keyword>
<dbReference type="PRINTS" id="PR01840">
    <property type="entry name" value="TATCFAMILY"/>
</dbReference>
<comment type="subcellular location">
    <subcellularLocation>
        <location evidence="5">Cell membrane</location>
        <topology evidence="5">Multi-pass membrane protein</topology>
    </subcellularLocation>
    <subcellularLocation>
        <location evidence="1">Membrane</location>
        <topology evidence="1">Multi-pass membrane protein</topology>
    </subcellularLocation>
</comment>
<evidence type="ECO:0000313" key="6">
    <source>
        <dbReference type="EMBL" id="SBV93670.1"/>
    </source>
</evidence>
<keyword evidence="2 5" id="KW-0812">Transmembrane</keyword>
<dbReference type="PROSITE" id="PS01218">
    <property type="entry name" value="TATC"/>
    <property type="match status" value="1"/>
</dbReference>
<name>A0A212J2M1_9PROT</name>
<evidence type="ECO:0000256" key="4">
    <source>
        <dbReference type="ARBA" id="ARBA00023136"/>
    </source>
</evidence>
<evidence type="ECO:0000256" key="5">
    <source>
        <dbReference type="HAMAP-Rule" id="MF_00902"/>
    </source>
</evidence>
<dbReference type="HAMAP" id="MF_00902">
    <property type="entry name" value="TatC"/>
    <property type="match status" value="1"/>
</dbReference>
<dbReference type="InterPro" id="IPR019820">
    <property type="entry name" value="Sec-indep_translocase_CS"/>
</dbReference>
<dbReference type="NCBIfam" id="TIGR00945">
    <property type="entry name" value="tatC"/>
    <property type="match status" value="1"/>
</dbReference>
<proteinExistence type="inferred from homology"/>
<evidence type="ECO:0000256" key="3">
    <source>
        <dbReference type="ARBA" id="ARBA00022989"/>
    </source>
</evidence>
<comment type="function">
    <text evidence="5">Part of the twin-arginine translocation (Tat) system that transports large folded proteins containing a characteristic twin-arginine motif in their signal peptide across membranes. Together with TatB, TatC is part of a receptor directly interacting with Tat signal peptides.</text>
</comment>
<keyword evidence="5" id="KW-0811">Translocation</keyword>
<organism evidence="6">
    <name type="scientific">uncultured Alphaproteobacteria bacterium</name>
    <dbReference type="NCBI Taxonomy" id="91750"/>
    <lineage>
        <taxon>Bacteria</taxon>
        <taxon>Pseudomonadati</taxon>
        <taxon>Pseudomonadota</taxon>
        <taxon>Alphaproteobacteria</taxon>
        <taxon>environmental samples</taxon>
    </lineage>
</organism>
<gene>
    <name evidence="5 6" type="primary">tatC</name>
    <name evidence="6" type="ORF">KL86APRO_10414</name>
</gene>
<dbReference type="EMBL" id="FLUO01000001">
    <property type="protein sequence ID" value="SBV93670.1"/>
    <property type="molecule type" value="Genomic_DNA"/>
</dbReference>
<keyword evidence="3 5" id="KW-1133">Transmembrane helix</keyword>
<accession>A0A212J2M1</accession>
<feature type="transmembrane region" description="Helical" evidence="5">
    <location>
        <begin position="86"/>
        <end position="107"/>
    </location>
</feature>
<keyword evidence="5" id="KW-0653">Protein transport</keyword>
<sequence>MSEAEEPEGPEGDTPMPLLDHLIELRRRLMFAALGFVVAFALCYWVSLDIYDLLMRPLARVMAEVGGTQRMIYTALTEGFFTQVKVAAFGALFLSFPLVATQLWLFVAPGLYRDEKRALLPFLVASPILFVLGAMLVYFLIIPMAWKFLLGFQTGAGETVLPIQLEARVGEYLSLIMTLIFAFGVSFQLPVLLTLLARVGLIESAQLASKRRYAIVFAFVVGAVLTPPDMISQIGLAVPLILLYEGSIIACRRIERTRAAAEAADAATQDGPPPPP</sequence>